<dbReference type="Proteomes" id="UP001246576">
    <property type="component" value="Unassembled WGS sequence"/>
</dbReference>
<evidence type="ECO:0000256" key="1">
    <source>
        <dbReference type="SAM" id="Phobius"/>
    </source>
</evidence>
<organism evidence="2 3">
    <name type="scientific">Herbaspirillum huttiense subsp. lycopersici</name>
    <dbReference type="NCBI Taxonomy" id="3074428"/>
    <lineage>
        <taxon>Bacteria</taxon>
        <taxon>Pseudomonadati</taxon>
        <taxon>Pseudomonadota</taxon>
        <taxon>Betaproteobacteria</taxon>
        <taxon>Burkholderiales</taxon>
        <taxon>Oxalobacteraceae</taxon>
        <taxon>Herbaspirillum</taxon>
    </lineage>
</organism>
<gene>
    <name evidence="2" type="ORF">RI048_01780</name>
</gene>
<keyword evidence="3" id="KW-1185">Reference proteome</keyword>
<dbReference type="EMBL" id="JAVLSJ010000001">
    <property type="protein sequence ID" value="MDR9846938.1"/>
    <property type="molecule type" value="Genomic_DNA"/>
</dbReference>
<protein>
    <submittedName>
        <fullName evidence="2">Glycosyltransferase family 2 protein</fullName>
    </submittedName>
</protein>
<reference evidence="2" key="1">
    <citation type="submission" date="2023-09" db="EMBL/GenBank/DDBJ databases">
        <title>Description of first Herbaspirillum huttiense subsp. nephrolepsisexaltata and Herbaspirillum huttiense subsp. lycopersicon.</title>
        <authorList>
            <person name="Poudel M."/>
            <person name="Sharma A."/>
            <person name="Goss E."/>
            <person name="Tapia J.H."/>
            <person name="Harmon C.M."/>
            <person name="Jones J.B."/>
        </authorList>
    </citation>
    <scope>NUCLEOTIDE SEQUENCE</scope>
    <source>
        <strain evidence="2">SE1</strain>
    </source>
</reference>
<dbReference type="InterPro" id="IPR029044">
    <property type="entry name" value="Nucleotide-diphossugar_trans"/>
</dbReference>
<comment type="caution">
    <text evidence="2">The sequence shown here is derived from an EMBL/GenBank/DDBJ whole genome shotgun (WGS) entry which is preliminary data.</text>
</comment>
<evidence type="ECO:0000313" key="2">
    <source>
        <dbReference type="EMBL" id="MDR9846938.1"/>
    </source>
</evidence>
<dbReference type="InterPro" id="IPR050256">
    <property type="entry name" value="Glycosyltransferase_2"/>
</dbReference>
<proteinExistence type="predicted"/>
<keyword evidence="1" id="KW-0472">Membrane</keyword>
<dbReference type="CDD" id="cd06438">
    <property type="entry name" value="EpsO_like"/>
    <property type="match status" value="1"/>
</dbReference>
<keyword evidence="1" id="KW-0812">Transmembrane</keyword>
<dbReference type="PANTHER" id="PTHR48090">
    <property type="entry name" value="UNDECAPRENYL-PHOSPHATE 4-DEOXY-4-FORMAMIDO-L-ARABINOSE TRANSFERASE-RELATED"/>
    <property type="match status" value="1"/>
</dbReference>
<name>A0ABU2EGH1_9BURK</name>
<dbReference type="SUPFAM" id="SSF53448">
    <property type="entry name" value="Nucleotide-diphospho-sugar transferases"/>
    <property type="match status" value="1"/>
</dbReference>
<keyword evidence="1" id="KW-1133">Transmembrane helix</keyword>
<sequence length="396" mass="42834">MLIGLLQTILLLFLVLLAIPVTVLLVQVLAARFARPRSTVLSPLRPRIAVLVPAHNEVGGIAEVIAGIRAQLVQGDRVLVVADNCSDDTAAIARASGAEVTERFHDVLRGKGYALDHGIRQLSQDPPDVVIIVDADCFLGPDALDTVSRAAVQSGRPVQALYLMHVPQESGPMRKIAEFAWVVKNHVRPLGFQRLGQPCQLMGTGMAFGWQQIGRVDLATGHIVEDMKLGVDLATVGQPPLFCPDALVYSYFPVSESGVSTQRTRWEHGHLSVIQTYVPKLLRQSLRLRNGALAALALDLSVPPLALLVMLTGVAWLLALLAALVLGGTAALGLASLMLAALVSSVLLAWSGFARDVINLRQLLSAVGYVARKVPLYVKFLFNRQVEWVRSKRDSE</sequence>
<accession>A0ABU2EGH1</accession>
<evidence type="ECO:0000313" key="3">
    <source>
        <dbReference type="Proteomes" id="UP001246576"/>
    </source>
</evidence>
<dbReference type="Gene3D" id="3.90.550.10">
    <property type="entry name" value="Spore Coat Polysaccharide Biosynthesis Protein SpsA, Chain A"/>
    <property type="match status" value="1"/>
</dbReference>
<dbReference type="Pfam" id="PF13641">
    <property type="entry name" value="Glyco_tranf_2_3"/>
    <property type="match status" value="1"/>
</dbReference>
<feature type="transmembrane region" description="Helical" evidence="1">
    <location>
        <begin position="305"/>
        <end position="325"/>
    </location>
</feature>
<dbReference type="RefSeq" id="WP_310839395.1">
    <property type="nucleotide sequence ID" value="NZ_JAVLSJ010000001.1"/>
</dbReference>
<dbReference type="PANTHER" id="PTHR48090:SF6">
    <property type="entry name" value="SLR5056 PROTEIN"/>
    <property type="match status" value="1"/>
</dbReference>
<feature type="transmembrane region" description="Helical" evidence="1">
    <location>
        <begin position="332"/>
        <end position="353"/>
    </location>
</feature>